<evidence type="ECO:0000256" key="14">
    <source>
        <dbReference type="ARBA" id="ARBA00023167"/>
    </source>
</evidence>
<dbReference type="PANTHER" id="PTHR43331:SF1">
    <property type="entry name" value="HOMOSERINE DEHYDROGENASE"/>
    <property type="match status" value="1"/>
</dbReference>
<sequence>MKKVSVGLLGFGTVGTGVVRLLTKDKERLEERTGCQIQLEKILVRNKNRARKVLIDNRKLTTDVYEILDNPTINVIIELIGGVDQAYRYILRALKNKKNVITANKDLMASYGEELLLEARANQCDLYYEASVAGGIPILRTLTDSLASDRINKMIGIVNGTTNYILSKMSSEGLSYEKALSSAQRLGFAESDPTSDVEGLDAARKMVILSHLAYSIPVKLADVSIKGITDVTREDIQFAKKLGYTIKLVGVSEVSNGAIDIRVEPTLLPDLHPLASVENENNAIYVHSEALGQTMYYGAGAGEGPTAVSVVSDLISVARNIALHVTGNHIFIPKKELHSRKDSLVESQFFIRMHMKDEPGSFSKLTDLFREQRISLGKLYQEPIPGSDVAEVAIITHITNKVLFENSFAMLKKLDVVVNAKYFRVERG</sequence>
<evidence type="ECO:0000256" key="7">
    <source>
        <dbReference type="ARBA" id="ARBA00022605"/>
    </source>
</evidence>
<dbReference type="GO" id="GO:0009088">
    <property type="term" value="P:threonine biosynthetic process"/>
    <property type="evidence" value="ECO:0007669"/>
    <property type="project" value="UniProtKB-UniPathway"/>
</dbReference>
<feature type="binding site" evidence="17">
    <location>
        <position position="105"/>
    </location>
    <ligand>
        <name>NADPH</name>
        <dbReference type="ChEBI" id="CHEBI:57783"/>
    </ligand>
</feature>
<dbReference type="Gene3D" id="3.30.70.260">
    <property type="match status" value="1"/>
</dbReference>
<reference evidence="21 22" key="1">
    <citation type="submission" date="2019-09" db="EMBL/GenBank/DDBJ databases">
        <title>Complete genome sequence of Sporolactobacillus terrae 70-3.</title>
        <authorList>
            <person name="Tanaka N."/>
            <person name="Shiwa Y."/>
            <person name="Fujita N."/>
            <person name="Tanasupawat S."/>
        </authorList>
    </citation>
    <scope>NUCLEOTIDE SEQUENCE [LARGE SCALE GENOMIC DNA]</scope>
    <source>
        <strain evidence="21 22">70-3</strain>
    </source>
</reference>
<dbReference type="InterPro" id="IPR019811">
    <property type="entry name" value="HDH_CS"/>
</dbReference>
<dbReference type="AlphaFoldDB" id="A0A5K7X165"/>
<dbReference type="UniPathway" id="UPA00050">
    <property type="reaction ID" value="UER00063"/>
</dbReference>
<dbReference type="InterPro" id="IPR036291">
    <property type="entry name" value="NAD(P)-bd_dom_sf"/>
</dbReference>
<dbReference type="PANTHER" id="PTHR43331">
    <property type="entry name" value="HOMOSERINE DEHYDROGENASE"/>
    <property type="match status" value="1"/>
</dbReference>
<evidence type="ECO:0000256" key="8">
    <source>
        <dbReference type="ARBA" id="ARBA00022697"/>
    </source>
</evidence>
<dbReference type="SUPFAM" id="SSF55021">
    <property type="entry name" value="ACT-like"/>
    <property type="match status" value="1"/>
</dbReference>
<dbReference type="GO" id="GO:0050661">
    <property type="term" value="F:NADP binding"/>
    <property type="evidence" value="ECO:0007669"/>
    <property type="project" value="InterPro"/>
</dbReference>
<dbReference type="Proteomes" id="UP000326951">
    <property type="component" value="Chromosome"/>
</dbReference>
<dbReference type="CDD" id="cd04881">
    <property type="entry name" value="ACT_HSDH-Hom"/>
    <property type="match status" value="1"/>
</dbReference>
<evidence type="ECO:0000256" key="9">
    <source>
        <dbReference type="ARBA" id="ARBA00022723"/>
    </source>
</evidence>
<dbReference type="InterPro" id="IPR016204">
    <property type="entry name" value="HDH"/>
</dbReference>
<feature type="active site" description="Proton donor" evidence="16">
    <location>
        <position position="205"/>
    </location>
</feature>
<evidence type="ECO:0000256" key="5">
    <source>
        <dbReference type="ARBA" id="ARBA00013213"/>
    </source>
</evidence>
<evidence type="ECO:0000256" key="11">
    <source>
        <dbReference type="ARBA" id="ARBA00023002"/>
    </source>
</evidence>
<dbReference type="SUPFAM" id="SSF55347">
    <property type="entry name" value="Glyceraldehyde-3-phosphate dehydrogenase-like, C-terminal domain"/>
    <property type="match status" value="1"/>
</dbReference>
<comment type="pathway">
    <text evidence="3 18">Amino-acid biosynthesis; L-methionine biosynthesis via de novo pathway; L-homoserine from L-aspartate: step 3/3.</text>
</comment>
<dbReference type="UniPathway" id="UPA00051">
    <property type="reaction ID" value="UER00465"/>
</dbReference>
<comment type="catalytic activity">
    <reaction evidence="15">
        <text>L-homoserine + NADP(+) = L-aspartate 4-semialdehyde + NADPH + H(+)</text>
        <dbReference type="Rhea" id="RHEA:15761"/>
        <dbReference type="ChEBI" id="CHEBI:15378"/>
        <dbReference type="ChEBI" id="CHEBI:57476"/>
        <dbReference type="ChEBI" id="CHEBI:57783"/>
        <dbReference type="ChEBI" id="CHEBI:58349"/>
        <dbReference type="ChEBI" id="CHEBI:537519"/>
        <dbReference type="EC" id="1.1.1.3"/>
    </reaction>
    <physiologicalReaction direction="right-to-left" evidence="15">
        <dbReference type="Rhea" id="RHEA:15763"/>
    </physiologicalReaction>
</comment>
<evidence type="ECO:0000256" key="17">
    <source>
        <dbReference type="PIRSR" id="PIRSR000098-2"/>
    </source>
</evidence>
<dbReference type="GO" id="GO:0004412">
    <property type="term" value="F:homoserine dehydrogenase activity"/>
    <property type="evidence" value="ECO:0007669"/>
    <property type="project" value="UniProtKB-EC"/>
</dbReference>
<evidence type="ECO:0000256" key="2">
    <source>
        <dbReference type="ARBA" id="ARBA00005056"/>
    </source>
</evidence>
<keyword evidence="14 18" id="KW-0486">Methionine biosynthesis</keyword>
<evidence type="ECO:0000256" key="4">
    <source>
        <dbReference type="ARBA" id="ARBA00006753"/>
    </source>
</evidence>
<dbReference type="RefSeq" id="WP_152080372.1">
    <property type="nucleotide sequence ID" value="NZ_AP021853.1"/>
</dbReference>
<accession>A0A5K7X165</accession>
<keyword evidence="12" id="KW-0520">NAD</keyword>
<dbReference type="InterPro" id="IPR002912">
    <property type="entry name" value="ACT_dom"/>
</dbReference>
<evidence type="ECO:0000256" key="10">
    <source>
        <dbReference type="ARBA" id="ARBA00022857"/>
    </source>
</evidence>
<evidence type="ECO:0000256" key="16">
    <source>
        <dbReference type="PIRSR" id="PIRSR000098-1"/>
    </source>
</evidence>
<organism evidence="21 22">
    <name type="scientific">Sporolactobacillus terrae</name>
    <dbReference type="NCBI Taxonomy" id="269673"/>
    <lineage>
        <taxon>Bacteria</taxon>
        <taxon>Bacillati</taxon>
        <taxon>Bacillota</taxon>
        <taxon>Bacilli</taxon>
        <taxon>Bacillales</taxon>
        <taxon>Sporolactobacillaceae</taxon>
        <taxon>Sporolactobacillus</taxon>
    </lineage>
</organism>
<dbReference type="NCBIfam" id="NF004976">
    <property type="entry name" value="PRK06349.1"/>
    <property type="match status" value="1"/>
</dbReference>
<dbReference type="GO" id="GO:0046872">
    <property type="term" value="F:metal ion binding"/>
    <property type="evidence" value="ECO:0007669"/>
    <property type="project" value="UniProtKB-KW"/>
</dbReference>
<comment type="cofactor">
    <cofactor evidence="1">
        <name>a metal cation</name>
        <dbReference type="ChEBI" id="CHEBI:25213"/>
    </cofactor>
</comment>
<protein>
    <recommendedName>
        <fullName evidence="6 18">Homoserine dehydrogenase</fullName>
        <ecNumber evidence="5 18">1.1.1.3</ecNumber>
    </recommendedName>
</protein>
<evidence type="ECO:0000256" key="18">
    <source>
        <dbReference type="RuleBase" id="RU000579"/>
    </source>
</evidence>
<keyword evidence="10 17" id="KW-0521">NADP</keyword>
<keyword evidence="9" id="KW-0479">Metal-binding</keyword>
<evidence type="ECO:0000256" key="3">
    <source>
        <dbReference type="ARBA" id="ARBA00005062"/>
    </source>
</evidence>
<dbReference type="InterPro" id="IPR045865">
    <property type="entry name" value="ACT-like_dom_sf"/>
</dbReference>
<dbReference type="EC" id="1.1.1.3" evidence="5 18"/>
<feature type="binding site" evidence="17">
    <location>
        <position position="190"/>
    </location>
    <ligand>
        <name>L-homoserine</name>
        <dbReference type="ChEBI" id="CHEBI:57476"/>
    </ligand>
</feature>
<comment type="similarity">
    <text evidence="4 19">Belongs to the homoserine dehydrogenase family.</text>
</comment>
<dbReference type="GO" id="GO:0009086">
    <property type="term" value="P:methionine biosynthetic process"/>
    <property type="evidence" value="ECO:0007669"/>
    <property type="project" value="UniProtKB-KW"/>
</dbReference>
<gene>
    <name evidence="21" type="primary">hom</name>
    <name evidence="21" type="ORF">St703_10580</name>
</gene>
<evidence type="ECO:0000313" key="22">
    <source>
        <dbReference type="Proteomes" id="UP000326951"/>
    </source>
</evidence>
<keyword evidence="11 18" id="KW-0560">Oxidoreductase</keyword>
<evidence type="ECO:0000256" key="12">
    <source>
        <dbReference type="ARBA" id="ARBA00023027"/>
    </source>
</evidence>
<dbReference type="PROSITE" id="PS51671">
    <property type="entry name" value="ACT"/>
    <property type="match status" value="1"/>
</dbReference>
<evidence type="ECO:0000259" key="20">
    <source>
        <dbReference type="PROSITE" id="PS51671"/>
    </source>
</evidence>
<dbReference type="Pfam" id="PF03447">
    <property type="entry name" value="NAD_binding_3"/>
    <property type="match status" value="1"/>
</dbReference>
<dbReference type="InterPro" id="IPR001342">
    <property type="entry name" value="HDH_cat"/>
</dbReference>
<dbReference type="PROSITE" id="PS01042">
    <property type="entry name" value="HOMOSER_DHGENASE"/>
    <property type="match status" value="1"/>
</dbReference>
<dbReference type="FunFam" id="3.30.360.10:FF:000005">
    <property type="entry name" value="Homoserine dehydrogenase"/>
    <property type="match status" value="1"/>
</dbReference>
<dbReference type="FunFam" id="3.40.50.720:FF:000062">
    <property type="entry name" value="Homoserine dehydrogenase"/>
    <property type="match status" value="1"/>
</dbReference>
<dbReference type="SUPFAM" id="SSF51735">
    <property type="entry name" value="NAD(P)-binding Rossmann-fold domains"/>
    <property type="match status" value="1"/>
</dbReference>
<feature type="binding site" evidence="17">
    <location>
        <begin position="9"/>
        <end position="16"/>
    </location>
    <ligand>
        <name>NADP(+)</name>
        <dbReference type="ChEBI" id="CHEBI:58349"/>
    </ligand>
</feature>
<keyword evidence="13" id="KW-0915">Sodium</keyword>
<dbReference type="Gene3D" id="3.40.50.720">
    <property type="entry name" value="NAD(P)-binding Rossmann-like Domain"/>
    <property type="match status" value="1"/>
</dbReference>
<comment type="pathway">
    <text evidence="2 18">Amino-acid biosynthesis; L-threonine biosynthesis; L-threonine from L-aspartate: step 3/5.</text>
</comment>
<keyword evidence="8 18" id="KW-0791">Threonine biosynthesis</keyword>
<dbReference type="InterPro" id="IPR005106">
    <property type="entry name" value="Asp/hSer_DH_NAD-bd"/>
</dbReference>
<evidence type="ECO:0000256" key="15">
    <source>
        <dbReference type="ARBA" id="ARBA00048841"/>
    </source>
</evidence>
<evidence type="ECO:0000313" key="21">
    <source>
        <dbReference type="EMBL" id="BBN98353.1"/>
    </source>
</evidence>
<evidence type="ECO:0000256" key="19">
    <source>
        <dbReference type="RuleBase" id="RU004171"/>
    </source>
</evidence>
<evidence type="ECO:0000256" key="6">
    <source>
        <dbReference type="ARBA" id="ARBA00013376"/>
    </source>
</evidence>
<evidence type="ECO:0000256" key="13">
    <source>
        <dbReference type="ARBA" id="ARBA00023053"/>
    </source>
</evidence>
<evidence type="ECO:0000256" key="1">
    <source>
        <dbReference type="ARBA" id="ARBA00001920"/>
    </source>
</evidence>
<dbReference type="PIRSF" id="PIRSF000098">
    <property type="entry name" value="Homoser_dehydrog"/>
    <property type="match status" value="1"/>
</dbReference>
<proteinExistence type="inferred from homology"/>
<feature type="domain" description="ACT" evidence="20">
    <location>
        <begin position="350"/>
        <end position="425"/>
    </location>
</feature>
<dbReference type="EMBL" id="AP021853">
    <property type="protein sequence ID" value="BBN98353.1"/>
    <property type="molecule type" value="Genomic_DNA"/>
</dbReference>
<name>A0A5K7X165_9BACL</name>
<dbReference type="Gene3D" id="3.30.360.10">
    <property type="entry name" value="Dihydrodipicolinate Reductase, domain 2"/>
    <property type="match status" value="1"/>
</dbReference>
<keyword evidence="7 18" id="KW-0028">Amino-acid biosynthesis</keyword>
<dbReference type="Pfam" id="PF00742">
    <property type="entry name" value="Homoserine_dh"/>
    <property type="match status" value="1"/>
</dbReference>